<dbReference type="GO" id="GO:0003723">
    <property type="term" value="F:RNA binding"/>
    <property type="evidence" value="ECO:0007669"/>
    <property type="project" value="UniProtKB-KW"/>
</dbReference>
<organism evidence="5 6">
    <name type="scientific">Rotaria magnacalcarata</name>
    <dbReference type="NCBI Taxonomy" id="392030"/>
    <lineage>
        <taxon>Eukaryota</taxon>
        <taxon>Metazoa</taxon>
        <taxon>Spiralia</taxon>
        <taxon>Gnathifera</taxon>
        <taxon>Rotifera</taxon>
        <taxon>Eurotatoria</taxon>
        <taxon>Bdelloidea</taxon>
        <taxon>Philodinida</taxon>
        <taxon>Philodinidae</taxon>
        <taxon>Rotaria</taxon>
    </lineage>
</organism>
<dbReference type="Proteomes" id="UP000676336">
    <property type="component" value="Unassembled WGS sequence"/>
</dbReference>
<dbReference type="EMBL" id="CAJOBI010311454">
    <property type="protein sequence ID" value="CAF5170791.1"/>
    <property type="molecule type" value="Genomic_DNA"/>
</dbReference>
<evidence type="ECO:0000256" key="3">
    <source>
        <dbReference type="ARBA" id="ARBA00023242"/>
    </source>
</evidence>
<dbReference type="AlphaFoldDB" id="A0A8S3GQA0"/>
<evidence type="ECO:0000259" key="4">
    <source>
        <dbReference type="PROSITE" id="PS50917"/>
    </source>
</evidence>
<keyword evidence="3" id="KW-0539">Nucleus</keyword>
<dbReference type="Gene3D" id="2.40.290.10">
    <property type="match status" value="1"/>
</dbReference>
<comment type="subcellular location">
    <subcellularLocation>
        <location evidence="1">Nucleus</location>
    </subcellularLocation>
</comment>
<evidence type="ECO:0000313" key="5">
    <source>
        <dbReference type="EMBL" id="CAF5170791.1"/>
    </source>
</evidence>
<dbReference type="GO" id="GO:0005634">
    <property type="term" value="C:nucleus"/>
    <property type="evidence" value="ECO:0007669"/>
    <property type="project" value="UniProtKB-SubCell"/>
</dbReference>
<comment type="caution">
    <text evidence="5">The sequence shown here is derived from an EMBL/GenBank/DDBJ whole genome shotgun (WGS) entry which is preliminary data.</text>
</comment>
<dbReference type="SUPFAM" id="SSF100939">
    <property type="entry name" value="SPOC domain-like"/>
    <property type="match status" value="1"/>
</dbReference>
<sequence length="107" mass="11843">RSQLKKPIDDDDDDESSLSRLISYLAVKEAAGVITMPFNPSTSKDYDNSKGQDSATLNIYPTCQFSKKVLRVICPSIGFSNGPRTPPSRPTTLINDEHLMVVIQQND</sequence>
<protein>
    <recommendedName>
        <fullName evidence="4">SPOC domain-containing protein</fullName>
    </recommendedName>
</protein>
<proteinExistence type="predicted"/>
<feature type="domain" description="SPOC" evidence="4">
    <location>
        <begin position="1"/>
        <end position="106"/>
    </location>
</feature>
<dbReference type="InterPro" id="IPR016194">
    <property type="entry name" value="SPOC-like_C_dom_sf"/>
</dbReference>
<gene>
    <name evidence="5" type="ORF">SMN809_LOCUS65507</name>
</gene>
<feature type="non-terminal residue" evidence="5">
    <location>
        <position position="1"/>
    </location>
</feature>
<accession>A0A8S3GQA0</accession>
<name>A0A8S3GQA0_9BILA</name>
<reference evidence="5" key="1">
    <citation type="submission" date="2021-02" db="EMBL/GenBank/DDBJ databases">
        <authorList>
            <person name="Nowell W R."/>
        </authorList>
    </citation>
    <scope>NUCLEOTIDE SEQUENCE</scope>
</reference>
<keyword evidence="2" id="KW-0694">RNA-binding</keyword>
<evidence type="ECO:0000313" key="6">
    <source>
        <dbReference type="Proteomes" id="UP000676336"/>
    </source>
</evidence>
<dbReference type="InterPro" id="IPR010912">
    <property type="entry name" value="SPOC_met"/>
</dbReference>
<evidence type="ECO:0000256" key="1">
    <source>
        <dbReference type="ARBA" id="ARBA00004123"/>
    </source>
</evidence>
<evidence type="ECO:0000256" key="2">
    <source>
        <dbReference type="ARBA" id="ARBA00022884"/>
    </source>
</evidence>
<dbReference type="PROSITE" id="PS50917">
    <property type="entry name" value="SPOC"/>
    <property type="match status" value="1"/>
</dbReference>